<protein>
    <recommendedName>
        <fullName evidence="3">3-beta hydroxysteroid dehydrogenase/isomerase domain-containing protein</fullName>
    </recommendedName>
</protein>
<reference evidence="4 5" key="1">
    <citation type="journal article" date="2011" name="J. Bacteriol.">
        <title>Draft genome sequence of the anoxygenic filamentous phototrophic bacterium Oscillochloris trichoides subsp. DG-6.</title>
        <authorList>
            <person name="Kuznetsov B.B."/>
            <person name="Ivanovsky R.N."/>
            <person name="Keppen O.I."/>
            <person name="Sukhacheva M.V."/>
            <person name="Bumazhkin B.K."/>
            <person name="Patutina E.O."/>
            <person name="Beletsky A.V."/>
            <person name="Mardanov A.V."/>
            <person name="Baslerov R.V."/>
            <person name="Panteleeva A.N."/>
            <person name="Kolganova T.V."/>
            <person name="Ravin N.V."/>
            <person name="Skryabin K.G."/>
        </authorList>
    </citation>
    <scope>NUCLEOTIDE SEQUENCE [LARGE SCALE GENOMIC DNA]</scope>
    <source>
        <strain evidence="4 5">DG-6</strain>
    </source>
</reference>
<feature type="domain" description="3-beta hydroxysteroid dehydrogenase/isomerase" evidence="3">
    <location>
        <begin position="9"/>
        <end position="259"/>
    </location>
</feature>
<sequence>MAAKAGKSLVIGGAGFVGRHIVAALLQAGHAVRVFDRVPIQNPQVEDWVGDLRDPAAVAEACRGVDTVYQSASLVEVRPGHAEQLYAVNVYGNRHVIAGCVAAGVQRLIYTSSIDVVFSGRPIRNGDEDLPYPTRHMDTYGRTKMLAEREVLHANGRGGLATCALRLAGVYGPGDNHRFPAVLDLARANRGVRLGDGRSRFNHVYVENVAYAHLLAAEHLRLGSPIAGANYFIIDHPPENFFTFFDPFLHDLGLPLPTRSIPYRTAYLLATAFELFSLTAGRLLAAAPPLTRYTVASTCLDFFFSGERARRDLGYSPPISAEEARRRTVAWLSR</sequence>
<comment type="caution">
    <text evidence="4">The sequence shown here is derived from an EMBL/GenBank/DDBJ whole genome shotgun (WGS) entry which is preliminary data.</text>
</comment>
<dbReference type="eggNOG" id="COG0451">
    <property type="taxonomic scope" value="Bacteria"/>
</dbReference>
<evidence type="ECO:0000313" key="5">
    <source>
        <dbReference type="Proteomes" id="UP000054010"/>
    </source>
</evidence>
<proteinExistence type="inferred from homology"/>
<evidence type="ECO:0000313" key="4">
    <source>
        <dbReference type="EMBL" id="EFO81876.1"/>
    </source>
</evidence>
<accession>E1IAC2</accession>
<dbReference type="HOGENOM" id="CLU_007383_6_8_0"/>
<dbReference type="Pfam" id="PF01073">
    <property type="entry name" value="3Beta_HSD"/>
    <property type="match status" value="1"/>
</dbReference>
<keyword evidence="2" id="KW-0560">Oxidoreductase</keyword>
<dbReference type="EMBL" id="ADVR01000004">
    <property type="protein sequence ID" value="EFO81876.1"/>
    <property type="molecule type" value="Genomic_DNA"/>
</dbReference>
<evidence type="ECO:0000259" key="3">
    <source>
        <dbReference type="Pfam" id="PF01073"/>
    </source>
</evidence>
<keyword evidence="5" id="KW-1185">Reference proteome</keyword>
<name>E1IAC2_9CHLR</name>
<dbReference type="Gene3D" id="3.40.50.720">
    <property type="entry name" value="NAD(P)-binding Rossmann-like Domain"/>
    <property type="match status" value="1"/>
</dbReference>
<dbReference type="PANTHER" id="PTHR43245">
    <property type="entry name" value="BIFUNCTIONAL POLYMYXIN RESISTANCE PROTEIN ARNA"/>
    <property type="match status" value="1"/>
</dbReference>
<dbReference type="SUPFAM" id="SSF51735">
    <property type="entry name" value="NAD(P)-binding Rossmann-fold domains"/>
    <property type="match status" value="1"/>
</dbReference>
<comment type="similarity">
    <text evidence="1">Belongs to the 3-beta-HSD family.</text>
</comment>
<dbReference type="OrthoDB" id="9803061at2"/>
<dbReference type="InterPro" id="IPR036291">
    <property type="entry name" value="NAD(P)-bd_dom_sf"/>
</dbReference>
<gene>
    <name evidence="4" type="ORF">OSCT_0273</name>
</gene>
<dbReference type="GO" id="GO:0006694">
    <property type="term" value="P:steroid biosynthetic process"/>
    <property type="evidence" value="ECO:0007669"/>
    <property type="project" value="InterPro"/>
</dbReference>
<dbReference type="InterPro" id="IPR050177">
    <property type="entry name" value="Lipid_A_modif_metabolic_enz"/>
</dbReference>
<organism evidence="4 5">
    <name type="scientific">Oscillochloris trichoides DG-6</name>
    <dbReference type="NCBI Taxonomy" id="765420"/>
    <lineage>
        <taxon>Bacteria</taxon>
        <taxon>Bacillati</taxon>
        <taxon>Chloroflexota</taxon>
        <taxon>Chloroflexia</taxon>
        <taxon>Chloroflexales</taxon>
        <taxon>Chloroflexineae</taxon>
        <taxon>Oscillochloridaceae</taxon>
        <taxon>Oscillochloris</taxon>
    </lineage>
</organism>
<dbReference type="GO" id="GO:0016616">
    <property type="term" value="F:oxidoreductase activity, acting on the CH-OH group of donors, NAD or NADP as acceptor"/>
    <property type="evidence" value="ECO:0007669"/>
    <property type="project" value="InterPro"/>
</dbReference>
<dbReference type="Proteomes" id="UP000054010">
    <property type="component" value="Unassembled WGS sequence"/>
</dbReference>
<dbReference type="InterPro" id="IPR002225">
    <property type="entry name" value="3Beta_OHSteriod_DH/Estase"/>
</dbReference>
<dbReference type="STRING" id="765420.OSCT_0273"/>
<dbReference type="AlphaFoldDB" id="E1IAC2"/>
<evidence type="ECO:0000256" key="1">
    <source>
        <dbReference type="ARBA" id="ARBA00009219"/>
    </source>
</evidence>
<evidence type="ECO:0000256" key="2">
    <source>
        <dbReference type="ARBA" id="ARBA00023002"/>
    </source>
</evidence>
<dbReference type="PANTHER" id="PTHR43245:SF51">
    <property type="entry name" value="SHORT CHAIN DEHYDROGENASE_REDUCTASE FAMILY 42E, MEMBER 2"/>
    <property type="match status" value="1"/>
</dbReference>